<dbReference type="PANTHER" id="PTHR48078:SF11">
    <property type="entry name" value="THREONINE DEHYDRATASE, MITOCHONDRIAL"/>
    <property type="match status" value="1"/>
</dbReference>
<reference evidence="7 8" key="1">
    <citation type="journal article" date="2015" name="Genome Biol. Evol.">
        <title>Comparative Genomics of a Bacterivorous Green Alga Reveals Evolutionary Causalities and Consequences of Phago-Mixotrophic Mode of Nutrition.</title>
        <authorList>
            <person name="Burns J.A."/>
            <person name="Paasch A."/>
            <person name="Narechania A."/>
            <person name="Kim E."/>
        </authorList>
    </citation>
    <scope>NUCLEOTIDE SEQUENCE [LARGE SCALE GENOMIC DNA]</scope>
    <source>
        <strain evidence="7 8">PLY_AMNH</strain>
    </source>
</reference>
<dbReference type="GO" id="GO:0004794">
    <property type="term" value="F:threonine deaminase activity"/>
    <property type="evidence" value="ECO:0007669"/>
    <property type="project" value="TreeGrafter"/>
</dbReference>
<dbReference type="EMBL" id="LGRX02008759">
    <property type="protein sequence ID" value="KAK3272858.1"/>
    <property type="molecule type" value="Genomic_DNA"/>
</dbReference>
<keyword evidence="2" id="KW-0028">Amino-acid biosynthesis</keyword>
<sequence>RMVSSLGGVNISEFKYRYSKLVNGARVLYSIKVDDDAELNQLKERLFEEGLPTVDLSDNKMLKMHLRHLVGGHAEVDDERIFQFEFPEKPGALMRFLDVLSPKYDITLFHYRNSGSPKSQVLVGVKVSDEDYSDFKDAVLSLEPFGYSCEESSDNEAFNLFMQ</sequence>
<evidence type="ECO:0000259" key="6">
    <source>
        <dbReference type="PROSITE" id="PS51672"/>
    </source>
</evidence>
<feature type="domain" description="ACT-like" evidence="6">
    <location>
        <begin position="80"/>
        <end position="154"/>
    </location>
</feature>
<dbReference type="InterPro" id="IPR045865">
    <property type="entry name" value="ACT-like_dom_sf"/>
</dbReference>
<evidence type="ECO:0000256" key="3">
    <source>
        <dbReference type="ARBA" id="ARBA00022898"/>
    </source>
</evidence>
<dbReference type="GO" id="GO:0006567">
    <property type="term" value="P:L-threonine catabolic process"/>
    <property type="evidence" value="ECO:0007669"/>
    <property type="project" value="TreeGrafter"/>
</dbReference>
<dbReference type="Pfam" id="PF00585">
    <property type="entry name" value="Thr_dehydrat_C"/>
    <property type="match status" value="2"/>
</dbReference>
<feature type="domain" description="ACT-like" evidence="6">
    <location>
        <begin position="1"/>
        <end position="58"/>
    </location>
</feature>
<dbReference type="PANTHER" id="PTHR48078">
    <property type="entry name" value="THREONINE DEHYDRATASE, MITOCHONDRIAL-RELATED"/>
    <property type="match status" value="1"/>
</dbReference>
<name>A0AAE0G7V7_9CHLO</name>
<dbReference type="Gene3D" id="3.40.1020.10">
    <property type="entry name" value="Biosynthetic Threonine Deaminase, Domain 3"/>
    <property type="match status" value="1"/>
</dbReference>
<gene>
    <name evidence="7" type="ORF">CYMTET_18865</name>
</gene>
<evidence type="ECO:0000256" key="2">
    <source>
        <dbReference type="ARBA" id="ARBA00022605"/>
    </source>
</evidence>
<comment type="caution">
    <text evidence="7">The sequence shown here is derived from an EMBL/GenBank/DDBJ whole genome shotgun (WGS) entry which is preliminary data.</text>
</comment>
<dbReference type="GO" id="GO:0003941">
    <property type="term" value="F:L-serine ammonia-lyase activity"/>
    <property type="evidence" value="ECO:0007669"/>
    <property type="project" value="TreeGrafter"/>
</dbReference>
<proteinExistence type="predicted"/>
<dbReference type="InterPro" id="IPR050147">
    <property type="entry name" value="Ser/Thr_Dehydratase"/>
</dbReference>
<feature type="non-terminal residue" evidence="7">
    <location>
        <position position="1"/>
    </location>
</feature>
<dbReference type="PROSITE" id="PS51672">
    <property type="entry name" value="ACT_LIKE"/>
    <property type="match status" value="2"/>
</dbReference>
<accession>A0AAE0G7V7</accession>
<organism evidence="7 8">
    <name type="scientific">Cymbomonas tetramitiformis</name>
    <dbReference type="NCBI Taxonomy" id="36881"/>
    <lineage>
        <taxon>Eukaryota</taxon>
        <taxon>Viridiplantae</taxon>
        <taxon>Chlorophyta</taxon>
        <taxon>Pyramimonadophyceae</taxon>
        <taxon>Pyramimonadales</taxon>
        <taxon>Pyramimonadaceae</taxon>
        <taxon>Cymbomonas</taxon>
    </lineage>
</organism>
<evidence type="ECO:0000256" key="5">
    <source>
        <dbReference type="ARBA" id="ARBA00029440"/>
    </source>
</evidence>
<protein>
    <recommendedName>
        <fullName evidence="6">ACT-like domain-containing protein</fullName>
    </recommendedName>
</protein>
<dbReference type="InterPro" id="IPR001721">
    <property type="entry name" value="TD_ACT-like"/>
</dbReference>
<evidence type="ECO:0000256" key="1">
    <source>
        <dbReference type="ARBA" id="ARBA00001933"/>
    </source>
</evidence>
<dbReference type="SUPFAM" id="SSF55021">
    <property type="entry name" value="ACT-like"/>
    <property type="match status" value="2"/>
</dbReference>
<keyword evidence="4" id="KW-0456">Lyase</keyword>
<comment type="pathway">
    <text evidence="5">Amino-acid biosynthesis.</text>
</comment>
<evidence type="ECO:0000256" key="4">
    <source>
        <dbReference type="ARBA" id="ARBA00023239"/>
    </source>
</evidence>
<dbReference type="GO" id="GO:0009097">
    <property type="term" value="P:isoleucine biosynthetic process"/>
    <property type="evidence" value="ECO:0007669"/>
    <property type="project" value="TreeGrafter"/>
</dbReference>
<dbReference type="AlphaFoldDB" id="A0AAE0G7V7"/>
<keyword evidence="3" id="KW-0663">Pyridoxal phosphate</keyword>
<evidence type="ECO:0000313" key="8">
    <source>
        <dbReference type="Proteomes" id="UP001190700"/>
    </source>
</evidence>
<dbReference type="CDD" id="cd04907">
    <property type="entry name" value="ACT_ThrD-I_2"/>
    <property type="match status" value="1"/>
</dbReference>
<dbReference type="GO" id="GO:0006565">
    <property type="term" value="P:L-serine catabolic process"/>
    <property type="evidence" value="ECO:0007669"/>
    <property type="project" value="TreeGrafter"/>
</dbReference>
<dbReference type="InterPro" id="IPR038110">
    <property type="entry name" value="TD_ACT-like_sf"/>
</dbReference>
<evidence type="ECO:0000313" key="7">
    <source>
        <dbReference type="EMBL" id="KAK3272858.1"/>
    </source>
</evidence>
<dbReference type="Proteomes" id="UP001190700">
    <property type="component" value="Unassembled WGS sequence"/>
</dbReference>
<comment type="cofactor">
    <cofactor evidence="1">
        <name>pyridoxal 5'-phosphate</name>
        <dbReference type="ChEBI" id="CHEBI:597326"/>
    </cofactor>
</comment>
<keyword evidence="8" id="KW-1185">Reference proteome</keyword>